<keyword evidence="6 9" id="KW-0472">Membrane</keyword>
<name>A0A372GEQ3_9ACTN</name>
<dbReference type="PANTHER" id="PTHR42703">
    <property type="entry name" value="NADH DEHYDROGENASE"/>
    <property type="match status" value="1"/>
</dbReference>
<dbReference type="EMBL" id="QVNQ01000005">
    <property type="protein sequence ID" value="RFS83830.1"/>
    <property type="molecule type" value="Genomic_DNA"/>
</dbReference>
<evidence type="ECO:0000259" key="10">
    <source>
        <dbReference type="Pfam" id="PF00361"/>
    </source>
</evidence>
<comment type="caution">
    <text evidence="11">The sequence shown here is derived from an EMBL/GenBank/DDBJ whole genome shotgun (WGS) entry which is preliminary data.</text>
</comment>
<dbReference type="InterPro" id="IPR050586">
    <property type="entry name" value="CPA3_Na-H_Antiporter_D"/>
</dbReference>
<feature type="transmembrane region" description="Helical" evidence="9">
    <location>
        <begin position="407"/>
        <end position="430"/>
    </location>
</feature>
<accession>A0A372GEQ3</accession>
<feature type="transmembrane region" description="Helical" evidence="9">
    <location>
        <begin position="333"/>
        <end position="351"/>
    </location>
</feature>
<evidence type="ECO:0000313" key="11">
    <source>
        <dbReference type="EMBL" id="RFS83830.1"/>
    </source>
</evidence>
<gene>
    <name evidence="11" type="ORF">D0T12_16535</name>
</gene>
<dbReference type="InterPro" id="IPR001750">
    <property type="entry name" value="ND/Mrp_TM"/>
</dbReference>
<keyword evidence="12" id="KW-1185">Reference proteome</keyword>
<evidence type="ECO:0000313" key="12">
    <source>
        <dbReference type="Proteomes" id="UP000262882"/>
    </source>
</evidence>
<feature type="transmembrane region" description="Helical" evidence="9">
    <location>
        <begin position="208"/>
        <end position="227"/>
    </location>
</feature>
<feature type="transmembrane region" description="Helical" evidence="9">
    <location>
        <begin position="106"/>
        <end position="125"/>
    </location>
</feature>
<comment type="similarity">
    <text evidence="2">Belongs to the CPA3 antiporters (TC 2.A.63) subunit D family.</text>
</comment>
<comment type="subcellular location">
    <subcellularLocation>
        <location evidence="1">Cell membrane</location>
        <topology evidence="1">Multi-pass membrane protein</topology>
    </subcellularLocation>
    <subcellularLocation>
        <location evidence="7">Membrane</location>
        <topology evidence="7">Multi-pass membrane protein</topology>
    </subcellularLocation>
</comment>
<keyword evidence="3" id="KW-1003">Cell membrane</keyword>
<evidence type="ECO:0000256" key="2">
    <source>
        <dbReference type="ARBA" id="ARBA00005346"/>
    </source>
</evidence>
<dbReference type="AlphaFoldDB" id="A0A372GEQ3"/>
<dbReference type="PRINTS" id="PR01434">
    <property type="entry name" value="NADHDHGNASE5"/>
</dbReference>
<feature type="transmembrane region" description="Helical" evidence="9">
    <location>
        <begin position="612"/>
        <end position="631"/>
    </location>
</feature>
<feature type="transmembrane region" description="Helical" evidence="9">
    <location>
        <begin position="273"/>
        <end position="295"/>
    </location>
</feature>
<feature type="transmembrane region" description="Helical" evidence="9">
    <location>
        <begin position="80"/>
        <end position="101"/>
    </location>
</feature>
<evidence type="ECO:0000256" key="9">
    <source>
        <dbReference type="SAM" id="Phobius"/>
    </source>
</evidence>
<keyword evidence="4 7" id="KW-0812">Transmembrane</keyword>
<feature type="transmembrane region" description="Helical" evidence="9">
    <location>
        <begin position="480"/>
        <end position="499"/>
    </location>
</feature>
<feature type="domain" description="NADH:quinone oxidoreductase/Mrp antiporter transmembrane" evidence="10">
    <location>
        <begin position="126"/>
        <end position="421"/>
    </location>
</feature>
<dbReference type="GO" id="GO:0005886">
    <property type="term" value="C:plasma membrane"/>
    <property type="evidence" value="ECO:0007669"/>
    <property type="project" value="UniProtKB-SubCell"/>
</dbReference>
<feature type="transmembrane region" description="Helical" evidence="9">
    <location>
        <begin position="537"/>
        <end position="558"/>
    </location>
</feature>
<evidence type="ECO:0000256" key="8">
    <source>
        <dbReference type="SAM" id="MobiDB-lite"/>
    </source>
</evidence>
<feature type="region of interest" description="Disordered" evidence="8">
    <location>
        <begin position="560"/>
        <end position="586"/>
    </location>
</feature>
<reference evidence="11 12" key="1">
    <citation type="submission" date="2018-08" db="EMBL/GenBank/DDBJ databases">
        <title>Actinomadura spongicola sp. nov., isolated from marine sponge Leucetta chagosensis.</title>
        <authorList>
            <person name="Li L."/>
            <person name="Lin H.W."/>
        </authorList>
    </citation>
    <scope>NUCLEOTIDE SEQUENCE [LARGE SCALE GENOMIC DNA]</scope>
    <source>
        <strain evidence="11 12">LHW52907</strain>
    </source>
</reference>
<evidence type="ECO:0000256" key="5">
    <source>
        <dbReference type="ARBA" id="ARBA00022989"/>
    </source>
</evidence>
<evidence type="ECO:0000256" key="6">
    <source>
        <dbReference type="ARBA" id="ARBA00023136"/>
    </source>
</evidence>
<organism evidence="11 12">
    <name type="scientific">Actinomadura spongiicola</name>
    <dbReference type="NCBI Taxonomy" id="2303421"/>
    <lineage>
        <taxon>Bacteria</taxon>
        <taxon>Bacillati</taxon>
        <taxon>Actinomycetota</taxon>
        <taxon>Actinomycetes</taxon>
        <taxon>Streptosporangiales</taxon>
        <taxon>Thermomonosporaceae</taxon>
        <taxon>Actinomadura</taxon>
    </lineage>
</organism>
<dbReference type="Proteomes" id="UP000262882">
    <property type="component" value="Unassembled WGS sequence"/>
</dbReference>
<feature type="transmembrane region" description="Helical" evidence="9">
    <location>
        <begin position="160"/>
        <end position="181"/>
    </location>
</feature>
<evidence type="ECO:0000256" key="7">
    <source>
        <dbReference type="RuleBase" id="RU000320"/>
    </source>
</evidence>
<feature type="transmembrane region" description="Helical" evidence="9">
    <location>
        <begin position="131"/>
        <end position="148"/>
    </location>
</feature>
<evidence type="ECO:0000256" key="1">
    <source>
        <dbReference type="ARBA" id="ARBA00004651"/>
    </source>
</evidence>
<feature type="transmembrane region" description="Helical" evidence="9">
    <location>
        <begin position="585"/>
        <end position="606"/>
    </location>
</feature>
<feature type="transmembrane region" description="Helical" evidence="9">
    <location>
        <begin position="302"/>
        <end position="321"/>
    </location>
</feature>
<dbReference type="RefSeq" id="WP_117400513.1">
    <property type="nucleotide sequence ID" value="NZ_QVNQ01000005.1"/>
</dbReference>
<evidence type="ECO:0000256" key="3">
    <source>
        <dbReference type="ARBA" id="ARBA00022475"/>
    </source>
</evidence>
<protein>
    <submittedName>
        <fullName evidence="11">NADH-quinone oxidoreductase subunit D</fullName>
    </submittedName>
</protein>
<dbReference type="Pfam" id="PF00361">
    <property type="entry name" value="Proton_antipo_M"/>
    <property type="match status" value="1"/>
</dbReference>
<feature type="transmembrane region" description="Helical" evidence="9">
    <location>
        <begin position="239"/>
        <end position="261"/>
    </location>
</feature>
<keyword evidence="5 9" id="KW-1133">Transmembrane helix</keyword>
<dbReference type="PANTHER" id="PTHR42703:SF1">
    <property type="entry name" value="NA(+)_H(+) ANTIPORTER SUBUNIT D1"/>
    <property type="match status" value="1"/>
</dbReference>
<feature type="compositionally biased region" description="Basic residues" evidence="8">
    <location>
        <begin position="560"/>
        <end position="583"/>
    </location>
</feature>
<dbReference type="OrthoDB" id="9768329at2"/>
<feature type="region of interest" description="Disordered" evidence="8">
    <location>
        <begin position="440"/>
        <end position="471"/>
    </location>
</feature>
<feature type="transmembrane region" description="Helical" evidence="9">
    <location>
        <begin position="371"/>
        <end position="387"/>
    </location>
</feature>
<evidence type="ECO:0000256" key="4">
    <source>
        <dbReference type="ARBA" id="ARBA00022692"/>
    </source>
</evidence>
<proteinExistence type="inferred from homology"/>
<sequence>MILQLTVALPVLVAVLLAAAGRWLPRLAVDITALLTAATVTALTALTLARSPTTPQVVWLGGWGPGTGVGVPLAADPLAAALACVTAVLTLAALAFSWRYFTDIQAIFHALVLLFLASMCAFIYTGDLFDAFVFFELMSVVAFALTGYRSEEPSTVHGALNFGIVQSIGAYLTLTGIALVYGHTGELGLATAGRHLTTTGTATGGGDALVTAAFVLICTGYLVKAAAVPFHFWLADAHAVAPTPVCVLFSGVMVELGVYGVARTYWAVFDGLVPLRAVAVLGAAAALLGAVMCVLQNHVKRLLAYSTISHVGLLLVGVAAATPDALAGTAYSLAGHAGVKGALFLGAGALLNRHETVDVRELRGRGRGMPVTGITFLVGALCLAGLPPSGLFAGHSVTEHAVLDVGWWWYTPLSVAASALTAGAVLRVWLVVWQGARTTPAPTHGPDHGSDYDRGASRGDPPEAGHEDPETRVTLGSVPWTMLTPGIVLLAAGLLAGLLPGGPVARAAEVFADRAAYAGLLLDGHLTHPSPPPADPWTVPGLGGSAVTLLLAAAVAAAHHRNRHRTHGQTGHRTRRGTGRRAGRPMAGVVSAVRSAAGWGIGRLHALHSGHIGDYAAWLTVGVTVLALLTLRF</sequence>
<feature type="transmembrane region" description="Helical" evidence="9">
    <location>
        <begin position="28"/>
        <end position="49"/>
    </location>
</feature>
<feature type="compositionally biased region" description="Basic and acidic residues" evidence="8">
    <location>
        <begin position="445"/>
        <end position="471"/>
    </location>
</feature>